<evidence type="ECO:0000256" key="1">
    <source>
        <dbReference type="SAM" id="MobiDB-lite"/>
    </source>
</evidence>
<reference evidence="3 4" key="1">
    <citation type="submission" date="2020-01" db="EMBL/GenBank/DDBJ databases">
        <title>Sphingomonas sp. strain CSW-10.</title>
        <authorList>
            <person name="Chen W.-M."/>
        </authorList>
    </citation>
    <scope>NUCLEOTIDE SEQUENCE [LARGE SCALE GENOMIC DNA]</scope>
    <source>
        <strain evidence="3 4">CSW-10</strain>
    </source>
</reference>
<dbReference type="SUPFAM" id="SSF48452">
    <property type="entry name" value="TPR-like"/>
    <property type="match status" value="1"/>
</dbReference>
<accession>A0A6M4AQ85</accession>
<evidence type="ECO:0000256" key="2">
    <source>
        <dbReference type="SAM" id="SignalP"/>
    </source>
</evidence>
<keyword evidence="2" id="KW-0732">Signal</keyword>
<dbReference type="KEGG" id="slan:GV829_00915"/>
<dbReference type="InterPro" id="IPR011990">
    <property type="entry name" value="TPR-like_helical_dom_sf"/>
</dbReference>
<name>A0A6M4AQ85_9SPHN</name>
<dbReference type="Gene3D" id="1.25.40.10">
    <property type="entry name" value="Tetratricopeptide repeat domain"/>
    <property type="match status" value="1"/>
</dbReference>
<gene>
    <name evidence="3" type="ORF">GV829_00915</name>
</gene>
<keyword evidence="4" id="KW-1185">Reference proteome</keyword>
<dbReference type="AlphaFoldDB" id="A0A6M4AQ85"/>
<organism evidence="3 4">
    <name type="scientific">Sphingomonas lacunae</name>
    <dbReference type="NCBI Taxonomy" id="2698828"/>
    <lineage>
        <taxon>Bacteria</taxon>
        <taxon>Pseudomonadati</taxon>
        <taxon>Pseudomonadota</taxon>
        <taxon>Alphaproteobacteria</taxon>
        <taxon>Sphingomonadales</taxon>
        <taxon>Sphingomonadaceae</taxon>
        <taxon>Sphingomonas</taxon>
    </lineage>
</organism>
<evidence type="ECO:0000313" key="3">
    <source>
        <dbReference type="EMBL" id="QJQ31183.1"/>
    </source>
</evidence>
<proteinExistence type="predicted"/>
<feature type="region of interest" description="Disordered" evidence="1">
    <location>
        <begin position="160"/>
        <end position="211"/>
    </location>
</feature>
<feature type="chain" id="PRO_5027020900" description="Tetratricopeptide repeat protein" evidence="2">
    <location>
        <begin position="25"/>
        <end position="358"/>
    </location>
</feature>
<dbReference type="Proteomes" id="UP000503018">
    <property type="component" value="Chromosome"/>
</dbReference>
<evidence type="ECO:0000313" key="4">
    <source>
        <dbReference type="Proteomes" id="UP000503018"/>
    </source>
</evidence>
<dbReference type="RefSeq" id="WP_169943398.1">
    <property type="nucleotide sequence ID" value="NZ_CP053015.1"/>
</dbReference>
<feature type="compositionally biased region" description="Low complexity" evidence="1">
    <location>
        <begin position="181"/>
        <end position="211"/>
    </location>
</feature>
<evidence type="ECO:0008006" key="5">
    <source>
        <dbReference type="Google" id="ProtNLM"/>
    </source>
</evidence>
<feature type="compositionally biased region" description="Pro residues" evidence="1">
    <location>
        <begin position="169"/>
        <end position="180"/>
    </location>
</feature>
<dbReference type="EMBL" id="CP053015">
    <property type="protein sequence ID" value="QJQ31183.1"/>
    <property type="molecule type" value="Genomic_DNA"/>
</dbReference>
<protein>
    <recommendedName>
        <fullName evidence="5">Tetratricopeptide repeat protein</fullName>
    </recommendedName>
</protein>
<sequence>MMKRLVLLASAAAMVAIPMQPAVAQDGTTSPDISRRVERIERELRAVQRRVFPGAQDGLFQPEVQPADSAAAPTGINGATPVAELTARVDAIEGQLARLTEQVEQTGFRQREMEAAIARLRTELSGRIDRVEAGAAGGTAGTSNNATVAAVVAPTPSVGATNSVAAPTPTAPRPATPPASTPARPAAAPAANPAATRSTNSATTTATAAANTAERRARVAAIEVPSTGNAAEDAYIYGYRLWEARLYPEAQAQLQKVVDDHGTHRRASYAGNLLGRAFLDNNQPTQAVRAFYDNYRTRPRGERAPDSVYFMGMALIQLNRRSDACQTFNEFNRVYGSTASADLRARVATARGTAGCDS</sequence>
<feature type="signal peptide" evidence="2">
    <location>
        <begin position="1"/>
        <end position="24"/>
    </location>
</feature>